<reference evidence="2" key="1">
    <citation type="submission" date="2023-10" db="EMBL/GenBank/DDBJ databases">
        <authorList>
            <person name="Hackl T."/>
        </authorList>
    </citation>
    <scope>NUCLEOTIDE SEQUENCE</scope>
</reference>
<protein>
    <submittedName>
        <fullName evidence="2">Uu.00g131400.m01.CDS01</fullName>
    </submittedName>
</protein>
<keyword evidence="1" id="KW-0472">Membrane</keyword>
<dbReference type="EMBL" id="CAUWAG010000007">
    <property type="protein sequence ID" value="CAJ2505746.1"/>
    <property type="molecule type" value="Genomic_DNA"/>
</dbReference>
<accession>A0AAI8YIA0</accession>
<comment type="caution">
    <text evidence="2">The sequence shown here is derived from an EMBL/GenBank/DDBJ whole genome shotgun (WGS) entry which is preliminary data.</text>
</comment>
<feature type="transmembrane region" description="Helical" evidence="1">
    <location>
        <begin position="64"/>
        <end position="85"/>
    </location>
</feature>
<evidence type="ECO:0000313" key="2">
    <source>
        <dbReference type="EMBL" id="CAJ2505746.1"/>
    </source>
</evidence>
<name>A0AAI8YIA0_9PEZI</name>
<gene>
    <name evidence="2" type="ORF">KHLLAP_LOCUS6214</name>
</gene>
<keyword evidence="3" id="KW-1185">Reference proteome</keyword>
<sequence length="153" mass="16899">MTTVPTDSYANRPLARLFIKPYIRFAPVIFIAASCFIFGVAIVLNQKSPVRTDKSCQNQNDPVFWETLGQVLLRVLLVVCILRAYEEPVHERVLKPIFYSAVGLAVFFDILALVLYSTVCGGNGWLANLLLQWGGSVAAVLAAFMLATYKDGP</sequence>
<dbReference type="AlphaFoldDB" id="A0AAI8YIA0"/>
<evidence type="ECO:0000313" key="3">
    <source>
        <dbReference type="Proteomes" id="UP001295740"/>
    </source>
</evidence>
<feature type="transmembrane region" description="Helical" evidence="1">
    <location>
        <begin position="125"/>
        <end position="149"/>
    </location>
</feature>
<evidence type="ECO:0000256" key="1">
    <source>
        <dbReference type="SAM" id="Phobius"/>
    </source>
</evidence>
<feature type="transmembrane region" description="Helical" evidence="1">
    <location>
        <begin position="97"/>
        <end position="119"/>
    </location>
</feature>
<keyword evidence="1" id="KW-0812">Transmembrane</keyword>
<organism evidence="2 3">
    <name type="scientific">Anthostomella pinea</name>
    <dbReference type="NCBI Taxonomy" id="933095"/>
    <lineage>
        <taxon>Eukaryota</taxon>
        <taxon>Fungi</taxon>
        <taxon>Dikarya</taxon>
        <taxon>Ascomycota</taxon>
        <taxon>Pezizomycotina</taxon>
        <taxon>Sordariomycetes</taxon>
        <taxon>Xylariomycetidae</taxon>
        <taxon>Xylariales</taxon>
        <taxon>Xylariaceae</taxon>
        <taxon>Anthostomella</taxon>
    </lineage>
</organism>
<keyword evidence="1" id="KW-1133">Transmembrane helix</keyword>
<proteinExistence type="predicted"/>
<dbReference type="Proteomes" id="UP001295740">
    <property type="component" value="Unassembled WGS sequence"/>
</dbReference>
<feature type="transmembrane region" description="Helical" evidence="1">
    <location>
        <begin position="22"/>
        <end position="44"/>
    </location>
</feature>